<gene>
    <name evidence="1" type="ORF">OXU80_03235</name>
</gene>
<proteinExistence type="predicted"/>
<organism evidence="1 2">
    <name type="scientific">Antarcticirhabdus aurantiaca</name>
    <dbReference type="NCBI Taxonomy" id="2606717"/>
    <lineage>
        <taxon>Bacteria</taxon>
        <taxon>Pseudomonadati</taxon>
        <taxon>Pseudomonadota</taxon>
        <taxon>Alphaproteobacteria</taxon>
        <taxon>Hyphomicrobiales</taxon>
        <taxon>Aurantimonadaceae</taxon>
        <taxon>Antarcticirhabdus</taxon>
    </lineage>
</organism>
<keyword evidence="2" id="KW-1185">Reference proteome</keyword>
<dbReference type="EMBL" id="CP113520">
    <property type="protein sequence ID" value="WAJ29265.1"/>
    <property type="molecule type" value="Genomic_DNA"/>
</dbReference>
<accession>A0ACD4NQV8</accession>
<sequence>MMTLYYSPNACSRAAHIALEETGAPYERVRVSLKDGEQHRPEFLAVNPKGKVPALKVDGRVVTECPAVLAFIAASFPEAGLSPANDPFAAADMLAFNLYLASTVHVSFAHDRRAARWADDEAAQAAMRAKVPQNLVEQFGTIEERLGDGRTFVHGDSYSVSDPYLFTFTGWLRERGIADETRFPRVFAHYDRVKARPAVQRILEIEDAG</sequence>
<protein>
    <submittedName>
        <fullName evidence="1">Glutathione S-transferase family protein</fullName>
    </submittedName>
</protein>
<dbReference type="Proteomes" id="UP001163223">
    <property type="component" value="Chromosome"/>
</dbReference>
<name>A0ACD4NQV8_9HYPH</name>
<evidence type="ECO:0000313" key="2">
    <source>
        <dbReference type="Proteomes" id="UP001163223"/>
    </source>
</evidence>
<evidence type="ECO:0000313" key="1">
    <source>
        <dbReference type="EMBL" id="WAJ29265.1"/>
    </source>
</evidence>
<reference evidence="1" key="1">
    <citation type="submission" date="2022-11" db="EMBL/GenBank/DDBJ databases">
        <title>beta-Carotene-producing bacterium, Jeongeuplla avenae sp. nov., alleviates the salt stress of Arabidopsis seedlings.</title>
        <authorList>
            <person name="Jiang L."/>
            <person name="Lee J."/>
        </authorList>
    </citation>
    <scope>NUCLEOTIDE SEQUENCE</scope>
    <source>
        <strain evidence="1">DY_R2A_6</strain>
    </source>
</reference>